<evidence type="ECO:0000313" key="1">
    <source>
        <dbReference type="EMBL" id="ALK86940.1"/>
    </source>
</evidence>
<proteinExistence type="predicted"/>
<dbReference type="KEGG" id="vg:26516373"/>
<sequence length="85" mass="9810">MRLHFNKSNGIFSVRREDRSTLVASERRAKIPFVGDVVSLAPRVHLLITHATYVQATLGSRPFLTATVTRFPKVRLFIKWVREVF</sequence>
<dbReference type="Pfam" id="PF06726">
    <property type="entry name" value="BC10"/>
    <property type="match status" value="1"/>
</dbReference>
<dbReference type="GeneID" id="26516373"/>
<dbReference type="Proteomes" id="UP000201373">
    <property type="component" value="Segment"/>
</dbReference>
<protein>
    <submittedName>
        <fullName evidence="1">Uncharacterized protein</fullName>
    </submittedName>
</protein>
<evidence type="ECO:0000313" key="2">
    <source>
        <dbReference type="Proteomes" id="UP000201373"/>
    </source>
</evidence>
<organism evidence="1 2">
    <name type="scientific">Yersinia phage vB_YenP_AP10</name>
    <dbReference type="NCBI Taxonomy" id="1735591"/>
    <lineage>
        <taxon>Viruses</taxon>
        <taxon>Duplodnaviria</taxon>
        <taxon>Heunggongvirae</taxon>
        <taxon>Uroviricota</taxon>
        <taxon>Caudoviricetes</taxon>
        <taxon>Autographivirales</taxon>
        <taxon>Autotranscriptaviridae</taxon>
        <taxon>Studiervirinae</taxon>
        <taxon>Apdecimavirus</taxon>
        <taxon>Apdecimavirus AP10</taxon>
    </lineage>
</organism>
<name>A0A0P0M658_9CAUD</name>
<dbReference type="EMBL" id="KT852574">
    <property type="protein sequence ID" value="ALK86940.1"/>
    <property type="molecule type" value="Genomic_DNA"/>
</dbReference>
<dbReference type="OrthoDB" id="18526at10239"/>
<dbReference type="RefSeq" id="YP_009187280.1">
    <property type="nucleotide sequence ID" value="NC_028655.1"/>
</dbReference>
<reference evidence="1 2" key="1">
    <citation type="submission" date="2015-09" db="EMBL/GenBank/DDBJ databases">
        <title>Complete genome sequence of bacteriophage vB_YenP_AP10 which infects Yersinia enterocolitica of serotype O:3.</title>
        <authorList>
            <person name="Leon-Velarde C.G."/>
            <person name="Kropinski A.M."/>
            <person name="Odumeru J.A."/>
            <person name="Chen S."/>
            <person name="Johnson R.P."/>
        </authorList>
    </citation>
    <scope>NUCLEOTIDE SEQUENCE [LARGE SCALE GENOMIC DNA]</scope>
</reference>
<accession>A0A0P0M658</accession>
<keyword evidence="2" id="KW-1185">Reference proteome</keyword>